<dbReference type="SUPFAM" id="SSF54928">
    <property type="entry name" value="RNA-binding domain, RBD"/>
    <property type="match status" value="1"/>
</dbReference>
<dbReference type="GO" id="GO:0003723">
    <property type="term" value="F:RNA binding"/>
    <property type="evidence" value="ECO:0007669"/>
    <property type="project" value="UniProtKB-UniRule"/>
</dbReference>
<dbReference type="PROSITE" id="PS50102">
    <property type="entry name" value="RRM"/>
    <property type="match status" value="1"/>
</dbReference>
<dbReference type="PANTHER" id="PTHR23147">
    <property type="entry name" value="SERINE/ARGININE RICH SPLICING FACTOR"/>
    <property type="match status" value="1"/>
</dbReference>
<feature type="region of interest" description="Disordered" evidence="2">
    <location>
        <begin position="90"/>
        <end position="129"/>
    </location>
</feature>
<accession>A0A812KQV6</accession>
<feature type="compositionally biased region" description="Basic residues" evidence="2">
    <location>
        <begin position="102"/>
        <end position="122"/>
    </location>
</feature>
<dbReference type="Proteomes" id="UP000604046">
    <property type="component" value="Unassembled WGS sequence"/>
</dbReference>
<reference evidence="4" key="1">
    <citation type="submission" date="2021-02" db="EMBL/GenBank/DDBJ databases">
        <authorList>
            <person name="Dougan E. K."/>
            <person name="Rhodes N."/>
            <person name="Thang M."/>
            <person name="Chan C."/>
        </authorList>
    </citation>
    <scope>NUCLEOTIDE SEQUENCE</scope>
</reference>
<dbReference type="InterPro" id="IPR012677">
    <property type="entry name" value="Nucleotide-bd_a/b_plait_sf"/>
</dbReference>
<dbReference type="InterPro" id="IPR000504">
    <property type="entry name" value="RRM_dom"/>
</dbReference>
<dbReference type="AlphaFoldDB" id="A0A812KQV6"/>
<evidence type="ECO:0000259" key="3">
    <source>
        <dbReference type="PROSITE" id="PS50102"/>
    </source>
</evidence>
<feature type="domain" description="RRM" evidence="3">
    <location>
        <begin position="11"/>
        <end position="88"/>
    </location>
</feature>
<dbReference type="Gene3D" id="3.30.70.330">
    <property type="match status" value="1"/>
</dbReference>
<evidence type="ECO:0000313" key="4">
    <source>
        <dbReference type="EMBL" id="CAE7231828.1"/>
    </source>
</evidence>
<dbReference type="EMBL" id="CAJNDS010000751">
    <property type="protein sequence ID" value="CAE7231828.1"/>
    <property type="molecule type" value="Genomic_DNA"/>
</dbReference>
<dbReference type="InterPro" id="IPR050907">
    <property type="entry name" value="SRSF"/>
</dbReference>
<evidence type="ECO:0000313" key="5">
    <source>
        <dbReference type="Proteomes" id="UP000604046"/>
    </source>
</evidence>
<evidence type="ECO:0000256" key="2">
    <source>
        <dbReference type="SAM" id="MobiDB-lite"/>
    </source>
</evidence>
<dbReference type="Pfam" id="PF00076">
    <property type="entry name" value="RRM_1"/>
    <property type="match status" value="1"/>
</dbReference>
<gene>
    <name evidence="4" type="primary">rsp-4</name>
    <name evidence="4" type="ORF">SNAT2548_LOCUS9532</name>
</gene>
<dbReference type="InterPro" id="IPR035979">
    <property type="entry name" value="RBD_domain_sf"/>
</dbReference>
<organism evidence="4 5">
    <name type="scientific">Symbiodinium natans</name>
    <dbReference type="NCBI Taxonomy" id="878477"/>
    <lineage>
        <taxon>Eukaryota</taxon>
        <taxon>Sar</taxon>
        <taxon>Alveolata</taxon>
        <taxon>Dinophyceae</taxon>
        <taxon>Suessiales</taxon>
        <taxon>Symbiodiniaceae</taxon>
        <taxon>Symbiodinium</taxon>
    </lineage>
</organism>
<sequence length="129" mass="14785">MARIPDVNHLHSVKIDNISCSQDEVISVKEELREKFSKFGEIGDVYIPRDRNFAFVRYLEKSDAQDAVDAMDGKDIMGMEVSVSLSMQAKKTAEELPDKGRRAGRRSRKQPRNRSMGCRRIKTWLGEPQ</sequence>
<evidence type="ECO:0000256" key="1">
    <source>
        <dbReference type="PROSITE-ProRule" id="PRU00176"/>
    </source>
</evidence>
<keyword evidence="5" id="KW-1185">Reference proteome</keyword>
<dbReference type="SMART" id="SM00360">
    <property type="entry name" value="RRM"/>
    <property type="match status" value="1"/>
</dbReference>
<dbReference type="OrthoDB" id="439808at2759"/>
<protein>
    <submittedName>
        <fullName evidence="4">Rsp-4 protein</fullName>
    </submittedName>
</protein>
<comment type="caution">
    <text evidence="4">The sequence shown here is derived from an EMBL/GenBank/DDBJ whole genome shotgun (WGS) entry which is preliminary data.</text>
</comment>
<proteinExistence type="predicted"/>
<keyword evidence="1" id="KW-0694">RNA-binding</keyword>
<feature type="compositionally biased region" description="Basic and acidic residues" evidence="2">
    <location>
        <begin position="91"/>
        <end position="101"/>
    </location>
</feature>
<name>A0A812KQV6_9DINO</name>